<dbReference type="PROSITE" id="PS00156">
    <property type="entry name" value="OMPDECASE"/>
    <property type="match status" value="1"/>
</dbReference>
<name>A0A1E5JVJ3_9GAMM</name>
<organism evidence="14 15">
    <name type="scientific">Legionella parisiensis</name>
    <dbReference type="NCBI Taxonomy" id="45071"/>
    <lineage>
        <taxon>Bacteria</taxon>
        <taxon>Pseudomonadati</taxon>
        <taxon>Pseudomonadota</taxon>
        <taxon>Gammaproteobacteria</taxon>
        <taxon>Legionellales</taxon>
        <taxon>Legionellaceae</taxon>
        <taxon>Legionella</taxon>
    </lineage>
</organism>
<dbReference type="AlphaFoldDB" id="A0A1E5JVJ3"/>
<dbReference type="Proteomes" id="UP000095229">
    <property type="component" value="Unassembled WGS sequence"/>
</dbReference>
<comment type="pathway">
    <text evidence="2 9 12">Pyrimidine metabolism; UMP biosynthesis via de novo pathway; UMP from orotate: step 2/2.</text>
</comment>
<evidence type="ECO:0000313" key="14">
    <source>
        <dbReference type="EMBL" id="OEH48393.1"/>
    </source>
</evidence>
<protein>
    <recommendedName>
        <fullName evidence="9">Orotidine 5'-phosphate decarboxylase</fullName>
        <ecNumber evidence="9">4.1.1.23</ecNumber>
    </recommendedName>
    <alternativeName>
        <fullName evidence="9">OMP decarboxylase</fullName>
        <shortName evidence="9">OMPDCase</shortName>
        <shortName evidence="9">OMPdecase</shortName>
    </alternativeName>
</protein>
<evidence type="ECO:0000256" key="10">
    <source>
        <dbReference type="PIRSR" id="PIRSR614732-1"/>
    </source>
</evidence>
<keyword evidence="15" id="KW-1185">Reference proteome</keyword>
<evidence type="ECO:0000256" key="9">
    <source>
        <dbReference type="HAMAP-Rule" id="MF_01200"/>
    </source>
</evidence>
<evidence type="ECO:0000313" key="15">
    <source>
        <dbReference type="Proteomes" id="UP000095229"/>
    </source>
</evidence>
<evidence type="ECO:0000256" key="4">
    <source>
        <dbReference type="ARBA" id="ARBA00022793"/>
    </source>
</evidence>
<evidence type="ECO:0000256" key="3">
    <source>
        <dbReference type="ARBA" id="ARBA00011738"/>
    </source>
</evidence>
<dbReference type="NCBIfam" id="TIGR01740">
    <property type="entry name" value="pyrF"/>
    <property type="match status" value="1"/>
</dbReference>
<proteinExistence type="inferred from homology"/>
<feature type="binding site" evidence="9 11">
    <location>
        <position position="119"/>
    </location>
    <ligand>
        <name>substrate</name>
    </ligand>
</feature>
<dbReference type="InterPro" id="IPR018089">
    <property type="entry name" value="OMPdecase_AS"/>
</dbReference>
<dbReference type="InterPro" id="IPR011060">
    <property type="entry name" value="RibuloseP-bd_barrel"/>
</dbReference>
<dbReference type="EC" id="4.1.1.23" evidence="9"/>
<dbReference type="OrthoDB" id="9806203at2"/>
<evidence type="ECO:0000259" key="13">
    <source>
        <dbReference type="SMART" id="SM00934"/>
    </source>
</evidence>
<dbReference type="InterPro" id="IPR013785">
    <property type="entry name" value="Aldolase_TIM"/>
</dbReference>
<feature type="domain" description="Orotidine 5'-phosphate decarboxylase" evidence="13">
    <location>
        <begin position="4"/>
        <end position="225"/>
    </location>
</feature>
<comment type="caution">
    <text evidence="14">The sequence shown here is derived from an EMBL/GenBank/DDBJ whole genome shotgun (WGS) entry which is preliminary data.</text>
</comment>
<keyword evidence="6 9" id="KW-0456">Lyase</keyword>
<reference evidence="14 15" key="1">
    <citation type="submission" date="2016-02" db="EMBL/GenBank/DDBJ databases">
        <title>Secondary metabolites in Legionella.</title>
        <authorList>
            <person name="Tobias N.J."/>
            <person name="Bode H.B."/>
        </authorList>
    </citation>
    <scope>NUCLEOTIDE SEQUENCE [LARGE SCALE GENOMIC DNA]</scope>
    <source>
        <strain evidence="14 15">DSM 19216</strain>
    </source>
</reference>
<comment type="catalytic activity">
    <reaction evidence="7 9 12">
        <text>orotidine 5'-phosphate + H(+) = UMP + CO2</text>
        <dbReference type="Rhea" id="RHEA:11596"/>
        <dbReference type="ChEBI" id="CHEBI:15378"/>
        <dbReference type="ChEBI" id="CHEBI:16526"/>
        <dbReference type="ChEBI" id="CHEBI:57538"/>
        <dbReference type="ChEBI" id="CHEBI:57865"/>
        <dbReference type="EC" id="4.1.1.23"/>
    </reaction>
</comment>
<dbReference type="InterPro" id="IPR047596">
    <property type="entry name" value="OMPdecase_bac"/>
</dbReference>
<feature type="binding site" evidence="9 11">
    <location>
        <position position="32"/>
    </location>
    <ligand>
        <name>substrate</name>
    </ligand>
</feature>
<evidence type="ECO:0000256" key="7">
    <source>
        <dbReference type="ARBA" id="ARBA00049157"/>
    </source>
</evidence>
<dbReference type="EMBL" id="LSOG01000018">
    <property type="protein sequence ID" value="OEH48393.1"/>
    <property type="molecule type" value="Genomic_DNA"/>
</dbReference>
<keyword evidence="5 9" id="KW-0665">Pyrimidine biosynthesis</keyword>
<dbReference type="NCBIfam" id="NF001273">
    <property type="entry name" value="PRK00230.1"/>
    <property type="match status" value="1"/>
</dbReference>
<dbReference type="STRING" id="45071.Lpar_2494"/>
<dbReference type="InterPro" id="IPR001754">
    <property type="entry name" value="OMPdeCOase_dom"/>
</dbReference>
<feature type="active site" description="For OMPdecase activity" evidence="10">
    <location>
        <position position="64"/>
    </location>
</feature>
<dbReference type="Gene3D" id="3.20.20.70">
    <property type="entry name" value="Aldolase class I"/>
    <property type="match status" value="1"/>
</dbReference>
<dbReference type="GO" id="GO:0004590">
    <property type="term" value="F:orotidine-5'-phosphate decarboxylase activity"/>
    <property type="evidence" value="ECO:0007669"/>
    <property type="project" value="UniProtKB-UniRule"/>
</dbReference>
<feature type="binding site" evidence="9">
    <location>
        <begin position="59"/>
        <end position="68"/>
    </location>
    <ligand>
        <name>substrate</name>
    </ligand>
</feature>
<dbReference type="PANTHER" id="PTHR32119">
    <property type="entry name" value="OROTIDINE 5'-PHOSPHATE DECARBOXYLASE"/>
    <property type="match status" value="1"/>
</dbReference>
<dbReference type="GO" id="GO:0006207">
    <property type="term" value="P:'de novo' pyrimidine nucleobase biosynthetic process"/>
    <property type="evidence" value="ECO:0007669"/>
    <property type="project" value="InterPro"/>
</dbReference>
<dbReference type="Pfam" id="PF00215">
    <property type="entry name" value="OMPdecase"/>
    <property type="match status" value="1"/>
</dbReference>
<dbReference type="RefSeq" id="WP_058518253.1">
    <property type="nucleotide sequence ID" value="NZ_CAAAIE010000003.1"/>
</dbReference>
<keyword evidence="4 9" id="KW-0210">Decarboxylase</keyword>
<comment type="subunit">
    <text evidence="3 9">Homodimer.</text>
</comment>
<feature type="binding site" evidence="9 11">
    <location>
        <position position="189"/>
    </location>
    <ligand>
        <name>substrate</name>
    </ligand>
</feature>
<dbReference type="UniPathway" id="UPA00070">
    <property type="reaction ID" value="UER00120"/>
</dbReference>
<comment type="function">
    <text evidence="1 9">Catalyzes the decarboxylation of orotidine 5'-monophosphate (OMP) to uridine 5'-monophosphate (UMP).</text>
</comment>
<feature type="binding site" evidence="9 11">
    <location>
        <position position="180"/>
    </location>
    <ligand>
        <name>substrate</name>
    </ligand>
</feature>
<dbReference type="InterPro" id="IPR014732">
    <property type="entry name" value="OMPdecase"/>
</dbReference>
<dbReference type="HAMAP" id="MF_01200_B">
    <property type="entry name" value="OMPdecase_type1_B"/>
    <property type="match status" value="1"/>
</dbReference>
<evidence type="ECO:0000256" key="1">
    <source>
        <dbReference type="ARBA" id="ARBA00002356"/>
    </source>
</evidence>
<feature type="binding site" evidence="9 11">
    <location>
        <position position="209"/>
    </location>
    <ligand>
        <name>substrate</name>
    </ligand>
</feature>
<evidence type="ECO:0000256" key="6">
    <source>
        <dbReference type="ARBA" id="ARBA00023239"/>
    </source>
</evidence>
<dbReference type="PANTHER" id="PTHR32119:SF2">
    <property type="entry name" value="OROTIDINE 5'-PHOSPHATE DECARBOXYLASE"/>
    <property type="match status" value="1"/>
</dbReference>
<dbReference type="PATRIC" id="fig|45071.6.peg.2681"/>
<dbReference type="GO" id="GO:0005829">
    <property type="term" value="C:cytosol"/>
    <property type="evidence" value="ECO:0007669"/>
    <property type="project" value="TreeGrafter"/>
</dbReference>
<sequence length="232" mass="25288">MTPKLIVALDFDNEHDALNLVERFDPERCALKVGSELFTLLGTNFVKQLIKRQFKVFLDLKFHDIPNTVAKACKAGAELGVWMMNVHASGGMSMMQAARKAIDSYGTNRPLLIAVTVLTSFDQVELTSIGVDVPVINQVKNLAILTKESGLDGVVCSAQEVKIIKSACNDQFITVTPGIRLTSNSNDDQSRVMTPKQAIAEGSDFLVVGRPITQATNPELVVDEILSSIQNI</sequence>
<dbReference type="GO" id="GO:0044205">
    <property type="term" value="P:'de novo' UMP biosynthetic process"/>
    <property type="evidence" value="ECO:0007669"/>
    <property type="project" value="UniProtKB-UniRule"/>
</dbReference>
<evidence type="ECO:0000256" key="5">
    <source>
        <dbReference type="ARBA" id="ARBA00022975"/>
    </source>
</evidence>
<evidence type="ECO:0000256" key="11">
    <source>
        <dbReference type="PIRSR" id="PIRSR614732-2"/>
    </source>
</evidence>
<feature type="active site" description="Proton donor" evidence="9">
    <location>
        <position position="61"/>
    </location>
</feature>
<dbReference type="SUPFAM" id="SSF51366">
    <property type="entry name" value="Ribulose-phoshate binding barrel"/>
    <property type="match status" value="1"/>
</dbReference>
<feature type="binding site" evidence="9 11">
    <location>
        <position position="10"/>
    </location>
    <ligand>
        <name>substrate</name>
    </ligand>
</feature>
<evidence type="ECO:0000256" key="12">
    <source>
        <dbReference type="RuleBase" id="RU000512"/>
    </source>
</evidence>
<feature type="active site" description="For OMPdecase activity" evidence="10">
    <location>
        <position position="59"/>
    </location>
</feature>
<dbReference type="FunFam" id="3.20.20.70:FF:000015">
    <property type="entry name" value="Orotidine 5'-phosphate decarboxylase"/>
    <property type="match status" value="1"/>
</dbReference>
<evidence type="ECO:0000256" key="8">
    <source>
        <dbReference type="ARBA" id="ARBA00061012"/>
    </source>
</evidence>
<dbReference type="CDD" id="cd04725">
    <property type="entry name" value="OMP_decarboxylase_like"/>
    <property type="match status" value="1"/>
</dbReference>
<accession>A0A1E5JVJ3</accession>
<gene>
    <name evidence="9 14" type="primary">pyrF</name>
    <name evidence="14" type="ORF">lpari_00649</name>
</gene>
<dbReference type="SMART" id="SM00934">
    <property type="entry name" value="OMPdecase"/>
    <property type="match status" value="1"/>
</dbReference>
<comment type="similarity">
    <text evidence="8 9">Belongs to the OMP decarboxylase family. Type 1 subfamily.</text>
</comment>
<evidence type="ECO:0000256" key="2">
    <source>
        <dbReference type="ARBA" id="ARBA00004861"/>
    </source>
</evidence>
<feature type="binding site" evidence="9 11">
    <location>
        <position position="210"/>
    </location>
    <ligand>
        <name>substrate</name>
    </ligand>
</feature>
<feature type="active site" description="For OMPdecase activity" evidence="10">
    <location>
        <position position="61"/>
    </location>
</feature>